<comment type="caution">
    <text evidence="2">The sequence shown here is derived from an EMBL/GenBank/DDBJ whole genome shotgun (WGS) entry which is preliminary data.</text>
</comment>
<dbReference type="AlphaFoldDB" id="A0ABD1QKM6"/>
<feature type="region of interest" description="Disordered" evidence="1">
    <location>
        <begin position="1"/>
        <end position="21"/>
    </location>
</feature>
<dbReference type="Proteomes" id="UP001604336">
    <property type="component" value="Unassembled WGS sequence"/>
</dbReference>
<evidence type="ECO:0000313" key="2">
    <source>
        <dbReference type="EMBL" id="KAL2476779.1"/>
    </source>
</evidence>
<evidence type="ECO:0000313" key="3">
    <source>
        <dbReference type="Proteomes" id="UP001604336"/>
    </source>
</evidence>
<dbReference type="EMBL" id="JBFOLK010000011">
    <property type="protein sequence ID" value="KAL2476779.1"/>
    <property type="molecule type" value="Genomic_DNA"/>
</dbReference>
<protein>
    <submittedName>
        <fullName evidence="2">Uncharacterized protein</fullName>
    </submittedName>
</protein>
<name>A0ABD1QKM6_9LAMI</name>
<organism evidence="2 3">
    <name type="scientific">Abeliophyllum distichum</name>
    <dbReference type="NCBI Taxonomy" id="126358"/>
    <lineage>
        <taxon>Eukaryota</taxon>
        <taxon>Viridiplantae</taxon>
        <taxon>Streptophyta</taxon>
        <taxon>Embryophyta</taxon>
        <taxon>Tracheophyta</taxon>
        <taxon>Spermatophyta</taxon>
        <taxon>Magnoliopsida</taxon>
        <taxon>eudicotyledons</taxon>
        <taxon>Gunneridae</taxon>
        <taxon>Pentapetalae</taxon>
        <taxon>asterids</taxon>
        <taxon>lamiids</taxon>
        <taxon>Lamiales</taxon>
        <taxon>Oleaceae</taxon>
        <taxon>Forsythieae</taxon>
        <taxon>Abeliophyllum</taxon>
    </lineage>
</organism>
<gene>
    <name evidence="2" type="ORF">Adt_37515</name>
</gene>
<proteinExistence type="predicted"/>
<accession>A0ABD1QKM6</accession>
<reference evidence="3" key="1">
    <citation type="submission" date="2024-07" db="EMBL/GenBank/DDBJ databases">
        <title>Two chromosome-level genome assemblies of Korean endemic species Abeliophyllum distichum and Forsythia ovata (Oleaceae).</title>
        <authorList>
            <person name="Jang H."/>
        </authorList>
    </citation>
    <scope>NUCLEOTIDE SEQUENCE [LARGE SCALE GENOMIC DNA]</scope>
</reference>
<sequence>MPPRSKATTSRKGKKIAEESNVHKRACPAAPTYKTYVRAEVEPRATIFTTWSAIAEREVDLESLSHTTLSALIHDKGWTRLFSKPHNIYIEMVREFMVNFNLVINDEEEEHAYETYVQGVWVPFSPDIIGHFYGVLEGSEAPAITN</sequence>
<keyword evidence="3" id="KW-1185">Reference proteome</keyword>
<evidence type="ECO:0000256" key="1">
    <source>
        <dbReference type="SAM" id="MobiDB-lite"/>
    </source>
</evidence>